<evidence type="ECO:0000313" key="2">
    <source>
        <dbReference type="EMBL" id="QZP38536.1"/>
    </source>
</evidence>
<organism evidence="2 3">
    <name type="scientific">Halobaculum magnesiiphilum</name>
    <dbReference type="NCBI Taxonomy" id="1017351"/>
    <lineage>
        <taxon>Archaea</taxon>
        <taxon>Methanobacteriati</taxon>
        <taxon>Methanobacteriota</taxon>
        <taxon>Stenosarchaea group</taxon>
        <taxon>Halobacteria</taxon>
        <taxon>Halobacteriales</taxon>
        <taxon>Haloferacaceae</taxon>
        <taxon>Halobaculum</taxon>
    </lineage>
</organism>
<feature type="region of interest" description="Disordered" evidence="1">
    <location>
        <begin position="40"/>
        <end position="64"/>
    </location>
</feature>
<gene>
    <name evidence="2" type="ORF">K6T50_05185</name>
</gene>
<dbReference type="EMBL" id="CP081958">
    <property type="protein sequence ID" value="QZP38536.1"/>
    <property type="molecule type" value="Genomic_DNA"/>
</dbReference>
<evidence type="ECO:0000313" key="3">
    <source>
        <dbReference type="Proteomes" id="UP000826254"/>
    </source>
</evidence>
<evidence type="ECO:0000256" key="1">
    <source>
        <dbReference type="SAM" id="MobiDB-lite"/>
    </source>
</evidence>
<dbReference type="GeneID" id="67177513"/>
<dbReference type="RefSeq" id="WP_222608336.1">
    <property type="nucleotide sequence ID" value="NZ_CP081958.1"/>
</dbReference>
<proteinExistence type="predicted"/>
<dbReference type="KEGG" id="hmp:K6T50_05185"/>
<dbReference type="AlphaFoldDB" id="A0A8T8WFH4"/>
<protein>
    <submittedName>
        <fullName evidence="2">Uncharacterized protein</fullName>
    </submittedName>
</protein>
<name>A0A8T8WFH4_9EURY</name>
<accession>A0A8T8WFH4</accession>
<feature type="compositionally biased region" description="Basic and acidic residues" evidence="1">
    <location>
        <begin position="52"/>
        <end position="64"/>
    </location>
</feature>
<reference evidence="2 3" key="1">
    <citation type="journal article" date="2021" name="Int. J. Syst. Evol. Microbiol.">
        <title>Halobaculum halophilum sp. nov. and Halobaculum salinum sp. nov., isolated from salt lake and saline soil.</title>
        <authorList>
            <person name="Cui H.L."/>
            <person name="Shi X.W."/>
            <person name="Yin X.M."/>
            <person name="Yang X.Y."/>
            <person name="Hou J."/>
            <person name="Zhu L."/>
        </authorList>
    </citation>
    <scope>NUCLEOTIDE SEQUENCE [LARGE SCALE GENOMIC DNA]</scope>
    <source>
        <strain evidence="2 3">NBRC 109044</strain>
    </source>
</reference>
<dbReference type="Proteomes" id="UP000826254">
    <property type="component" value="Chromosome"/>
</dbReference>
<sequence length="64" mass="7250">MGLWYNGYWYDVDTEAEAKQLHDERGVTIATDQAEVEAAITDGEYSPPDQRLLADRLTDEDGDE</sequence>
<keyword evidence="3" id="KW-1185">Reference proteome</keyword>